<dbReference type="Pfam" id="PF06889">
    <property type="entry name" value="DUF1266"/>
    <property type="match status" value="1"/>
</dbReference>
<gene>
    <name evidence="2" type="ORF">ABN611_28720</name>
</gene>
<evidence type="ECO:0000259" key="1">
    <source>
        <dbReference type="Pfam" id="PF06889"/>
    </source>
</evidence>
<name>A0AAU7T6S2_9ACTN</name>
<dbReference type="EMBL" id="CP158165">
    <property type="protein sequence ID" value="XBV22534.1"/>
    <property type="molecule type" value="Genomic_DNA"/>
</dbReference>
<sequence>MTTSDDNAGAFDDFDVVNDLVDSGYAVGDADDHDELVPRIAEPTDGPWIPPTPVERLLYRDKDDPDVSGYLSILATAGVYQLVAITHAHQEPAKRQPIIAELGDGLRAMSVYTADVLPRPHPKVVYEFTNLRGLVALLRDVDVLLVNPETPCQNALQLGDKMNQLMLELHDEYWEPGYFSGRIITRQSNATEPGPLLHGLACGAQLCATNGYAWNTTEHHGNGYSAELALVEKWWGVKVREDWLQIQRRLLDREVGSSAWDDVLRTRNLLADRFGGPVGGAQWHQYDESAIRRRVAESGAPVRPGENPELDRVIAARRELILMVLHCEQRLREDHLLSDGGYVRTTAAWDLGRASAMARWGRSTRFCTQAEMFDALRELSQEAQRRYTSWEEFGVGYLLGRCIQFDGDFSRSWYTEARDIHERLLSNEQSPWVTVPFRQAEAA</sequence>
<accession>A0AAU7T6S2</accession>
<dbReference type="RefSeq" id="WP_350275373.1">
    <property type="nucleotide sequence ID" value="NZ_CP158165.1"/>
</dbReference>
<organism evidence="2">
    <name type="scientific">Kribbella sp. HUAS MG21</name>
    <dbReference type="NCBI Taxonomy" id="3160966"/>
    <lineage>
        <taxon>Bacteria</taxon>
        <taxon>Bacillati</taxon>
        <taxon>Actinomycetota</taxon>
        <taxon>Actinomycetes</taxon>
        <taxon>Propionibacteriales</taxon>
        <taxon>Kribbellaceae</taxon>
        <taxon>Kribbella</taxon>
    </lineage>
</organism>
<reference evidence="2" key="1">
    <citation type="submission" date="2024-06" db="EMBL/GenBank/DDBJ databases">
        <title>Kribbella sp. strain HUAS MG21 genome sequences.</title>
        <authorList>
            <person name="Mo P."/>
        </authorList>
    </citation>
    <scope>NUCLEOTIDE SEQUENCE</scope>
    <source>
        <strain evidence="2">HUAS MG21</strain>
    </source>
</reference>
<proteinExistence type="predicted"/>
<dbReference type="AlphaFoldDB" id="A0AAU7T6S2"/>
<evidence type="ECO:0000313" key="2">
    <source>
        <dbReference type="EMBL" id="XBV22534.1"/>
    </source>
</evidence>
<feature type="domain" description="DUF1266" evidence="1">
    <location>
        <begin position="232"/>
        <end position="437"/>
    </location>
</feature>
<protein>
    <submittedName>
        <fullName evidence="2">DUF1266 domain-containing protein</fullName>
    </submittedName>
</protein>
<dbReference type="InterPro" id="IPR009677">
    <property type="entry name" value="DUF1266"/>
</dbReference>